<feature type="transmembrane region" description="Helical" evidence="7">
    <location>
        <begin position="221"/>
        <end position="241"/>
    </location>
</feature>
<dbReference type="Proteomes" id="UP000183263">
    <property type="component" value="Unassembled WGS sequence"/>
</dbReference>
<proteinExistence type="predicted"/>
<feature type="transmembrane region" description="Helical" evidence="7">
    <location>
        <begin position="12"/>
        <end position="36"/>
    </location>
</feature>
<dbReference type="EMBL" id="FNDN01000002">
    <property type="protein sequence ID" value="SDH61060.1"/>
    <property type="molecule type" value="Genomic_DNA"/>
</dbReference>
<dbReference type="Gene3D" id="1.20.1250.20">
    <property type="entry name" value="MFS general substrate transporter like domains"/>
    <property type="match status" value="2"/>
</dbReference>
<sequence>MLEPLRDRVFRRLFAAQVVALAGTGLTTVALGLLAYDLAGDRAGAVLGTALAIKMVAYVAVAPVVEVWARRVPRPVLMVGSDVLRAGTVLLLPFVGQVWHVYALIFVLQAGSATFTPAFQAVIPTVLRSEERYTRGLSLSRFAYDLEALASPVVAAALLTVLSYDSLFLGTAAGFAASAVLVLSARLPAAPSGDRPAGAGGRRRIWSGSATMMRRPALRAVLARNMVVAAGSSLVLVNTVVYVRDRMGGSETMVALLLACFGGGSMAVALAIPRVLRVRSDRGVMAVGAAVVPIVLCGTAGLLALGIGSTVAAAALGLVWIALGAATSAIVTPTPRILRREVDPAEWPSVFAAQFSLSHACFLVTYPVAGWVGAADQSVAAVLLAVLATLAAVTAARARGETGDEKRDGVAAGDGSCSGGEGGEPGPSGRAGSRTPRRRDRDVPHAGGPDAPAHSLATHPGGGGRHGLDRGLGSIAHRGQSAPGETAAHGTGGHAQGGSAGDLPDP</sequence>
<feature type="transmembrane region" description="Helical" evidence="7">
    <location>
        <begin position="284"/>
        <end position="305"/>
    </location>
</feature>
<dbReference type="AlphaFoldDB" id="A0A1G8DUD0"/>
<keyword evidence="3 7" id="KW-0812">Transmembrane</keyword>
<evidence type="ECO:0000256" key="7">
    <source>
        <dbReference type="SAM" id="Phobius"/>
    </source>
</evidence>
<keyword evidence="5 7" id="KW-0472">Membrane</keyword>
<dbReference type="InterPro" id="IPR011701">
    <property type="entry name" value="MFS"/>
</dbReference>
<evidence type="ECO:0000256" key="4">
    <source>
        <dbReference type="ARBA" id="ARBA00022989"/>
    </source>
</evidence>
<dbReference type="InterPro" id="IPR036259">
    <property type="entry name" value="MFS_trans_sf"/>
</dbReference>
<keyword evidence="9" id="KW-1185">Reference proteome</keyword>
<keyword evidence="2" id="KW-1003">Cell membrane</keyword>
<feature type="transmembrane region" description="Helical" evidence="7">
    <location>
        <begin position="167"/>
        <end position="185"/>
    </location>
</feature>
<feature type="region of interest" description="Disordered" evidence="6">
    <location>
        <begin position="397"/>
        <end position="506"/>
    </location>
</feature>
<dbReference type="Pfam" id="PF07690">
    <property type="entry name" value="MFS_1"/>
    <property type="match status" value="1"/>
</dbReference>
<feature type="transmembrane region" description="Helical" evidence="7">
    <location>
        <begin position="42"/>
        <end position="64"/>
    </location>
</feature>
<protein>
    <submittedName>
        <fullName evidence="8">Predicted arabinose efflux permease, MFS family</fullName>
    </submittedName>
</protein>
<dbReference type="GO" id="GO:0005886">
    <property type="term" value="C:plasma membrane"/>
    <property type="evidence" value="ECO:0007669"/>
    <property type="project" value="UniProtKB-SubCell"/>
</dbReference>
<dbReference type="SUPFAM" id="SSF103473">
    <property type="entry name" value="MFS general substrate transporter"/>
    <property type="match status" value="1"/>
</dbReference>
<dbReference type="PANTHER" id="PTHR23513">
    <property type="entry name" value="INTEGRAL MEMBRANE EFFLUX PROTEIN-RELATED"/>
    <property type="match status" value="1"/>
</dbReference>
<feature type="compositionally biased region" description="Basic and acidic residues" evidence="6">
    <location>
        <begin position="398"/>
        <end position="409"/>
    </location>
</feature>
<dbReference type="GO" id="GO:0022857">
    <property type="term" value="F:transmembrane transporter activity"/>
    <property type="evidence" value="ECO:0007669"/>
    <property type="project" value="InterPro"/>
</dbReference>
<name>A0A1G8DUD0_9NOCA</name>
<feature type="transmembrane region" description="Helical" evidence="7">
    <location>
        <begin position="351"/>
        <end position="372"/>
    </location>
</feature>
<organism evidence="8 9">
    <name type="scientific">Rhodococcus triatomae</name>
    <dbReference type="NCBI Taxonomy" id="300028"/>
    <lineage>
        <taxon>Bacteria</taxon>
        <taxon>Bacillati</taxon>
        <taxon>Actinomycetota</taxon>
        <taxon>Actinomycetes</taxon>
        <taxon>Mycobacteriales</taxon>
        <taxon>Nocardiaceae</taxon>
        <taxon>Rhodococcus</taxon>
    </lineage>
</organism>
<evidence type="ECO:0000256" key="6">
    <source>
        <dbReference type="SAM" id="MobiDB-lite"/>
    </source>
</evidence>
<feature type="transmembrane region" description="Helical" evidence="7">
    <location>
        <begin position="311"/>
        <end position="331"/>
    </location>
</feature>
<feature type="transmembrane region" description="Helical" evidence="7">
    <location>
        <begin position="378"/>
        <end position="398"/>
    </location>
</feature>
<comment type="subcellular location">
    <subcellularLocation>
        <location evidence="1">Cell membrane</location>
        <topology evidence="1">Multi-pass membrane protein</topology>
    </subcellularLocation>
</comment>
<evidence type="ECO:0000256" key="2">
    <source>
        <dbReference type="ARBA" id="ARBA00022475"/>
    </source>
</evidence>
<feature type="compositionally biased region" description="Gly residues" evidence="6">
    <location>
        <begin position="416"/>
        <end position="426"/>
    </location>
</feature>
<dbReference type="PANTHER" id="PTHR23513:SF6">
    <property type="entry name" value="MAJOR FACILITATOR SUPERFAMILY ASSOCIATED DOMAIN-CONTAINING PROTEIN"/>
    <property type="match status" value="1"/>
</dbReference>
<evidence type="ECO:0000256" key="1">
    <source>
        <dbReference type="ARBA" id="ARBA00004651"/>
    </source>
</evidence>
<gene>
    <name evidence="8" type="ORF">SAMN05444695_102405</name>
</gene>
<keyword evidence="4 7" id="KW-1133">Transmembrane helix</keyword>
<feature type="transmembrane region" description="Helical" evidence="7">
    <location>
        <begin position="253"/>
        <end position="272"/>
    </location>
</feature>
<evidence type="ECO:0000256" key="3">
    <source>
        <dbReference type="ARBA" id="ARBA00022692"/>
    </source>
</evidence>
<evidence type="ECO:0000313" key="9">
    <source>
        <dbReference type="Proteomes" id="UP000183263"/>
    </source>
</evidence>
<accession>A0A1G8DUD0</accession>
<reference evidence="8 9" key="1">
    <citation type="submission" date="2016-10" db="EMBL/GenBank/DDBJ databases">
        <authorList>
            <person name="de Groot N.N."/>
        </authorList>
    </citation>
    <scope>NUCLEOTIDE SEQUENCE [LARGE SCALE GENOMIC DNA]</scope>
    <source>
        <strain evidence="8 9">DSM 44892</strain>
    </source>
</reference>
<evidence type="ECO:0000256" key="5">
    <source>
        <dbReference type="ARBA" id="ARBA00023136"/>
    </source>
</evidence>
<feature type="compositionally biased region" description="Gly residues" evidence="6">
    <location>
        <begin position="490"/>
        <end position="500"/>
    </location>
</feature>
<evidence type="ECO:0000313" key="8">
    <source>
        <dbReference type="EMBL" id="SDH61060.1"/>
    </source>
</evidence>
<dbReference type="CDD" id="cd06173">
    <property type="entry name" value="MFS_MefA_like"/>
    <property type="match status" value="1"/>
</dbReference>